<accession>A0A0A9HRZ6</accession>
<dbReference type="EMBL" id="GBRH01162218">
    <property type="protein sequence ID" value="JAE35678.1"/>
    <property type="molecule type" value="Transcribed_RNA"/>
</dbReference>
<sequence length="32" mass="3274">MVQIASSMSGSNHASPSALLGLIAFARSRESP</sequence>
<evidence type="ECO:0000313" key="1">
    <source>
        <dbReference type="EMBL" id="JAE35678.1"/>
    </source>
</evidence>
<protein>
    <submittedName>
        <fullName evidence="1">Uncharacterized protein</fullName>
    </submittedName>
</protein>
<proteinExistence type="predicted"/>
<name>A0A0A9HRZ6_ARUDO</name>
<reference evidence="1" key="2">
    <citation type="journal article" date="2015" name="Data Brief">
        <title>Shoot transcriptome of the giant reed, Arundo donax.</title>
        <authorList>
            <person name="Barrero R.A."/>
            <person name="Guerrero F.D."/>
            <person name="Moolhuijzen P."/>
            <person name="Goolsby J.A."/>
            <person name="Tidwell J."/>
            <person name="Bellgard S.E."/>
            <person name="Bellgard M.I."/>
        </authorList>
    </citation>
    <scope>NUCLEOTIDE SEQUENCE</scope>
    <source>
        <tissue evidence="1">Shoot tissue taken approximately 20 cm above the soil surface</tissue>
    </source>
</reference>
<dbReference type="AlphaFoldDB" id="A0A0A9HRZ6"/>
<reference evidence="1" key="1">
    <citation type="submission" date="2014-09" db="EMBL/GenBank/DDBJ databases">
        <authorList>
            <person name="Magalhaes I.L.F."/>
            <person name="Oliveira U."/>
            <person name="Santos F.R."/>
            <person name="Vidigal T.H.D.A."/>
            <person name="Brescovit A.D."/>
            <person name="Santos A.J."/>
        </authorList>
    </citation>
    <scope>NUCLEOTIDE SEQUENCE</scope>
    <source>
        <tissue evidence="1">Shoot tissue taken approximately 20 cm above the soil surface</tissue>
    </source>
</reference>
<organism evidence="1">
    <name type="scientific">Arundo donax</name>
    <name type="common">Giant reed</name>
    <name type="synonym">Donax arundinaceus</name>
    <dbReference type="NCBI Taxonomy" id="35708"/>
    <lineage>
        <taxon>Eukaryota</taxon>
        <taxon>Viridiplantae</taxon>
        <taxon>Streptophyta</taxon>
        <taxon>Embryophyta</taxon>
        <taxon>Tracheophyta</taxon>
        <taxon>Spermatophyta</taxon>
        <taxon>Magnoliopsida</taxon>
        <taxon>Liliopsida</taxon>
        <taxon>Poales</taxon>
        <taxon>Poaceae</taxon>
        <taxon>PACMAD clade</taxon>
        <taxon>Arundinoideae</taxon>
        <taxon>Arundineae</taxon>
        <taxon>Arundo</taxon>
    </lineage>
</organism>